<dbReference type="Gene3D" id="1.20.120.1750">
    <property type="match status" value="1"/>
</dbReference>
<dbReference type="Proteomes" id="UP000428333">
    <property type="component" value="Linkage Group LG10"/>
</dbReference>
<dbReference type="EMBL" id="QEFC01002797">
    <property type="protein sequence ID" value="KAE9450543.1"/>
    <property type="molecule type" value="Genomic_DNA"/>
</dbReference>
<evidence type="ECO:0000313" key="2">
    <source>
        <dbReference type="EMBL" id="KAE9450543.1"/>
    </source>
</evidence>
<organism evidence="2 3">
    <name type="scientific">Rhododendron williamsianum</name>
    <dbReference type="NCBI Taxonomy" id="262921"/>
    <lineage>
        <taxon>Eukaryota</taxon>
        <taxon>Viridiplantae</taxon>
        <taxon>Streptophyta</taxon>
        <taxon>Embryophyta</taxon>
        <taxon>Tracheophyta</taxon>
        <taxon>Spermatophyta</taxon>
        <taxon>Magnoliopsida</taxon>
        <taxon>eudicotyledons</taxon>
        <taxon>Gunneridae</taxon>
        <taxon>Pentapetalae</taxon>
        <taxon>asterids</taxon>
        <taxon>Ericales</taxon>
        <taxon>Ericaceae</taxon>
        <taxon>Ericoideae</taxon>
        <taxon>Rhodoreae</taxon>
        <taxon>Rhododendron</taxon>
    </lineage>
</organism>
<feature type="region of interest" description="Disordered" evidence="1">
    <location>
        <begin position="178"/>
        <end position="248"/>
    </location>
</feature>
<feature type="non-terminal residue" evidence="2">
    <location>
        <position position="1"/>
    </location>
</feature>
<dbReference type="AlphaFoldDB" id="A0A6A4KSK4"/>
<evidence type="ECO:0000313" key="3">
    <source>
        <dbReference type="Proteomes" id="UP000428333"/>
    </source>
</evidence>
<keyword evidence="3" id="KW-1185">Reference proteome</keyword>
<proteinExistence type="predicted"/>
<gene>
    <name evidence="2" type="ORF">C3L33_17555</name>
</gene>
<protein>
    <submittedName>
        <fullName evidence="2">Uncharacterized protein</fullName>
    </submittedName>
</protein>
<reference evidence="2 3" key="1">
    <citation type="journal article" date="2019" name="Genome Biol. Evol.">
        <title>The Rhododendron genome and chromosomal organization provide insight into shared whole-genome duplications across the heath family (Ericaceae).</title>
        <authorList>
            <person name="Soza V.L."/>
            <person name="Lindsley D."/>
            <person name="Waalkes A."/>
            <person name="Ramage E."/>
            <person name="Patwardhan R.P."/>
            <person name="Burton J.N."/>
            <person name="Adey A."/>
            <person name="Kumar A."/>
            <person name="Qiu R."/>
            <person name="Shendure J."/>
            <person name="Hall B."/>
        </authorList>
    </citation>
    <scope>NUCLEOTIDE SEQUENCE [LARGE SCALE GENOMIC DNA]</scope>
    <source>
        <strain evidence="2">RSF 1966-606</strain>
    </source>
</reference>
<accession>A0A6A4KSK4</accession>
<name>A0A6A4KSK4_9ERIC</name>
<comment type="caution">
    <text evidence="2">The sequence shown here is derived from an EMBL/GenBank/DDBJ whole genome shotgun (WGS) entry which is preliminary data.</text>
</comment>
<sequence length="282" mass="32056">MTCTAPCRFEFCWLCLGAYSGHGQCNRYKATDEAERKREMAKMSIQRYTHYYERWATNESSRQKALAGLHEMQTVNLKKLSDKQSQPETQLKFMTEAWLQIVECRRVLKWTYAYGYYLPEPELAKRQFFEYLQGEAEAGLERLHLCAEKDSLTSLQVPNKEEKSVVCAGGYGAQESSKVERRCNTQSCDGKNNNGGMVTRSSSTRRRVDESDELPQAKKPKSSTGSKGRGRSVKEAVKNGLENGLPGITVLVNPEKDLKRPFKPMKELDMDDVIADIIGKIK</sequence>
<feature type="compositionally biased region" description="Polar residues" evidence="1">
    <location>
        <begin position="184"/>
        <end position="196"/>
    </location>
</feature>
<dbReference type="OrthoDB" id="10009520at2759"/>
<evidence type="ECO:0000256" key="1">
    <source>
        <dbReference type="SAM" id="MobiDB-lite"/>
    </source>
</evidence>